<reference evidence="2" key="1">
    <citation type="submission" date="2016-11" db="UniProtKB">
        <authorList>
            <consortium name="WormBaseParasite"/>
        </authorList>
    </citation>
    <scope>IDENTIFICATION</scope>
    <source>
        <strain evidence="2">KR3021</strain>
    </source>
</reference>
<sequence length="450" mass="48858">MENKSEKKKGPGVLDLYATFKLKDFIIFALLSIINVAVPTTFSCMAPFFNDVARSKGLNLSEVGIVFGIFNFGSTCGAIVFGKFISLFGCKKIFLFGLFFSSLATTGFAFTNLIQSKNVYLASTVILRILQAFGQSAVITCCYTLSAKLFPQAISTIMALFETSSAIGFSIGPLLGGFLYEVGGYQLPFIVISITLFCIAVVSIFFITDLPAEEKVVGDQLIGNNIEGGYQKLLSSKDVIMLLIIVGIMGFCFNSIDPILPVILQTEFNLTYTQIGTMFSGLAIGYALCAPFYGYIIDNYHNTNFMYVLGGTLVACCFYLMGVQFVTLFALTPLLYAFILFIFGCAACALYVPAFKSLLDTVKAEGFSDSISTTSAVSGAFSGAFNFGGFIGPIMSSTIADFVGFKWTMTSIAGGVFLYTIIFAFFYVLPKRKYKSREKIGPALEAKINV</sequence>
<dbReference type="Proteomes" id="UP000095286">
    <property type="component" value="Unplaced"/>
</dbReference>
<organism evidence="1 2">
    <name type="scientific">Rhabditophanes sp. KR3021</name>
    <dbReference type="NCBI Taxonomy" id="114890"/>
    <lineage>
        <taxon>Eukaryota</taxon>
        <taxon>Metazoa</taxon>
        <taxon>Ecdysozoa</taxon>
        <taxon>Nematoda</taxon>
        <taxon>Chromadorea</taxon>
        <taxon>Rhabditida</taxon>
        <taxon>Tylenchina</taxon>
        <taxon>Panagrolaimomorpha</taxon>
        <taxon>Strongyloidoidea</taxon>
        <taxon>Alloionematidae</taxon>
        <taxon>Rhabditophanes</taxon>
    </lineage>
</organism>
<accession>A0AC35TVV0</accession>
<evidence type="ECO:0000313" key="2">
    <source>
        <dbReference type="WBParaSite" id="RSKR_0000485400.1"/>
    </source>
</evidence>
<dbReference type="WBParaSite" id="RSKR_0000485400.1">
    <property type="protein sequence ID" value="RSKR_0000485400.1"/>
    <property type="gene ID" value="RSKR_0000485400"/>
</dbReference>
<protein>
    <submittedName>
        <fullName evidence="2">MFS domain-containing protein</fullName>
    </submittedName>
</protein>
<evidence type="ECO:0000313" key="1">
    <source>
        <dbReference type="Proteomes" id="UP000095286"/>
    </source>
</evidence>
<proteinExistence type="predicted"/>
<name>A0AC35TVV0_9BILA</name>